<feature type="compositionally biased region" description="Basic residues" evidence="7">
    <location>
        <begin position="325"/>
        <end position="336"/>
    </location>
</feature>
<dbReference type="PROSITE" id="PS50895">
    <property type="entry name" value="SURF1"/>
    <property type="match status" value="1"/>
</dbReference>
<evidence type="ECO:0000256" key="3">
    <source>
        <dbReference type="ARBA" id="ARBA00022692"/>
    </source>
</evidence>
<organism evidence="8 9">
    <name type="scientific">Dietzia aurantiaca</name>
    <dbReference type="NCBI Taxonomy" id="983873"/>
    <lineage>
        <taxon>Bacteria</taxon>
        <taxon>Bacillati</taxon>
        <taxon>Actinomycetota</taxon>
        <taxon>Actinomycetes</taxon>
        <taxon>Mycobacteriales</taxon>
        <taxon>Dietziaceae</taxon>
        <taxon>Dietzia</taxon>
    </lineage>
</organism>
<evidence type="ECO:0000256" key="4">
    <source>
        <dbReference type="ARBA" id="ARBA00022989"/>
    </source>
</evidence>
<evidence type="ECO:0000313" key="8">
    <source>
        <dbReference type="EMBL" id="MFC4755353.1"/>
    </source>
</evidence>
<sequence>MRNLRRFLTPGWVLGVLAVILFAWACFAILAPWQLGKSGDLDARNARLAESVEAAPAPLAEVVSGPGDYAEREWRLVTVAGRWQPEAEALLRLRSVDGEPVYQVLTAFAADDGREFLVNRGYIPVGENNTVPEYEAAPGGSLEITARLRAAEDGQAEPVTVDGLPAVRIVDPVVLGETLGQPVETDGYLQLSGGQPGALSPAPIPSIEAGPYLSYGLQWLAFGILAPAALGYFAWSEVKARRRDADEAAVSDVAARDAGGGEPRDDSDDDDDTVTGDTPTGTGAGSGASGSGADEAGADPTTDVALARERAMRARYGQRDDSEKRRAHRRADRLRS</sequence>
<keyword evidence="4 6" id="KW-1133">Transmembrane helix</keyword>
<feature type="compositionally biased region" description="Basic and acidic residues" evidence="7">
    <location>
        <begin position="306"/>
        <end position="324"/>
    </location>
</feature>
<feature type="transmembrane region" description="Helical" evidence="6">
    <location>
        <begin position="12"/>
        <end position="35"/>
    </location>
</feature>
<feature type="compositionally biased region" description="Low complexity" evidence="7">
    <location>
        <begin position="248"/>
        <end position="257"/>
    </location>
</feature>
<evidence type="ECO:0000256" key="6">
    <source>
        <dbReference type="RuleBase" id="RU363076"/>
    </source>
</evidence>
<keyword evidence="3 6" id="KW-0812">Transmembrane</keyword>
<gene>
    <name evidence="8" type="ORF">ACFO7U_11265</name>
</gene>
<keyword evidence="5 6" id="KW-0472">Membrane</keyword>
<comment type="subcellular location">
    <subcellularLocation>
        <location evidence="6">Cell membrane</location>
        <topology evidence="6">Multi-pass membrane protein</topology>
    </subcellularLocation>
    <subcellularLocation>
        <location evidence="1">Membrane</location>
    </subcellularLocation>
</comment>
<evidence type="ECO:0000256" key="2">
    <source>
        <dbReference type="ARBA" id="ARBA00007165"/>
    </source>
</evidence>
<dbReference type="InterPro" id="IPR002994">
    <property type="entry name" value="Surf1/Shy1"/>
</dbReference>
<feature type="transmembrane region" description="Helical" evidence="6">
    <location>
        <begin position="212"/>
        <end position="235"/>
    </location>
</feature>
<evidence type="ECO:0000313" key="9">
    <source>
        <dbReference type="Proteomes" id="UP001595836"/>
    </source>
</evidence>
<evidence type="ECO:0000256" key="1">
    <source>
        <dbReference type="ARBA" id="ARBA00004370"/>
    </source>
</evidence>
<dbReference type="PANTHER" id="PTHR23427">
    <property type="entry name" value="SURFEIT LOCUS PROTEIN"/>
    <property type="match status" value="1"/>
</dbReference>
<comment type="similarity">
    <text evidence="2 6">Belongs to the SURF1 family.</text>
</comment>
<proteinExistence type="inferred from homology"/>
<dbReference type="PANTHER" id="PTHR23427:SF2">
    <property type="entry name" value="SURFEIT LOCUS PROTEIN 1"/>
    <property type="match status" value="1"/>
</dbReference>
<keyword evidence="9" id="KW-1185">Reference proteome</keyword>
<name>A0ABV9PV14_9ACTN</name>
<protein>
    <recommendedName>
        <fullName evidence="6">SURF1-like protein</fullName>
    </recommendedName>
</protein>
<dbReference type="RefSeq" id="WP_344989819.1">
    <property type="nucleotide sequence ID" value="NZ_BAABCD010000008.1"/>
</dbReference>
<keyword evidence="6" id="KW-1003">Cell membrane</keyword>
<reference evidence="9" key="1">
    <citation type="journal article" date="2019" name="Int. J. Syst. Evol. Microbiol.">
        <title>The Global Catalogue of Microorganisms (GCM) 10K type strain sequencing project: providing services to taxonomists for standard genome sequencing and annotation.</title>
        <authorList>
            <consortium name="The Broad Institute Genomics Platform"/>
            <consortium name="The Broad Institute Genome Sequencing Center for Infectious Disease"/>
            <person name="Wu L."/>
            <person name="Ma J."/>
        </authorList>
    </citation>
    <scope>NUCLEOTIDE SEQUENCE [LARGE SCALE GENOMIC DNA]</scope>
    <source>
        <strain evidence="9">JCM 11882</strain>
    </source>
</reference>
<dbReference type="Pfam" id="PF02104">
    <property type="entry name" value="SURF1"/>
    <property type="match status" value="1"/>
</dbReference>
<dbReference type="Proteomes" id="UP001595836">
    <property type="component" value="Unassembled WGS sequence"/>
</dbReference>
<accession>A0ABV9PV14</accession>
<evidence type="ECO:0000256" key="5">
    <source>
        <dbReference type="ARBA" id="ARBA00023136"/>
    </source>
</evidence>
<dbReference type="InterPro" id="IPR045214">
    <property type="entry name" value="Surf1/Surf4"/>
</dbReference>
<evidence type="ECO:0000256" key="7">
    <source>
        <dbReference type="SAM" id="MobiDB-lite"/>
    </source>
</evidence>
<feature type="compositionally biased region" description="Acidic residues" evidence="7">
    <location>
        <begin position="265"/>
        <end position="274"/>
    </location>
</feature>
<dbReference type="EMBL" id="JBHSHP010000023">
    <property type="protein sequence ID" value="MFC4755353.1"/>
    <property type="molecule type" value="Genomic_DNA"/>
</dbReference>
<feature type="region of interest" description="Disordered" evidence="7">
    <location>
        <begin position="246"/>
        <end position="336"/>
    </location>
</feature>
<dbReference type="CDD" id="cd06662">
    <property type="entry name" value="SURF1"/>
    <property type="match status" value="1"/>
</dbReference>
<comment type="caution">
    <text evidence="8">The sequence shown here is derived from an EMBL/GenBank/DDBJ whole genome shotgun (WGS) entry which is preliminary data.</text>
</comment>